<dbReference type="Pfam" id="PF00881">
    <property type="entry name" value="Nitroreductase"/>
    <property type="match status" value="2"/>
</dbReference>
<evidence type="ECO:0000256" key="2">
    <source>
        <dbReference type="ARBA" id="ARBA00007118"/>
    </source>
</evidence>
<sequence length="158" mass="17947">MRSYTAEAVSEDDIQYLLACARLAPSAVNFQPWHFYVVRSEEAKEGLRACYDREWFRTAPLYIVCTVRRDLSWKRKSDGKDHGDIDVAIAAEHICLAATERGLGTCWVCNFDGARCQEVLQLPANEEAVVLLPVGHVAPEAEAKPKQRKELEKLVLWR</sequence>
<dbReference type="GO" id="GO:0016491">
    <property type="term" value="F:oxidoreductase activity"/>
    <property type="evidence" value="ECO:0007669"/>
    <property type="project" value="UniProtKB-KW"/>
</dbReference>
<comment type="caution">
    <text evidence="7">The sequence shown here is derived from an EMBL/GenBank/DDBJ whole genome shotgun (WGS) entry which is preliminary data.</text>
</comment>
<keyword evidence="5" id="KW-0560">Oxidoreductase</keyword>
<dbReference type="SUPFAM" id="SSF55469">
    <property type="entry name" value="FMN-dependent nitroreductase-like"/>
    <property type="match status" value="1"/>
</dbReference>
<protein>
    <submittedName>
        <fullName evidence="7">Nitroreductase family protein</fullName>
    </submittedName>
</protein>
<gene>
    <name evidence="7" type="ORF">EVA_04963</name>
</gene>
<dbReference type="AlphaFoldDB" id="J9H0R7"/>
<evidence type="ECO:0000259" key="6">
    <source>
        <dbReference type="Pfam" id="PF00881"/>
    </source>
</evidence>
<evidence type="ECO:0000313" key="7">
    <source>
        <dbReference type="EMBL" id="EJX06920.1"/>
    </source>
</evidence>
<reference evidence="7" key="1">
    <citation type="journal article" date="2012" name="PLoS ONE">
        <title>Gene sets for utilization of primary and secondary nutrition supplies in the distal gut of endangered iberian lynx.</title>
        <authorList>
            <person name="Alcaide M."/>
            <person name="Messina E."/>
            <person name="Richter M."/>
            <person name="Bargiela R."/>
            <person name="Peplies J."/>
            <person name="Huws S.A."/>
            <person name="Newbold C.J."/>
            <person name="Golyshin P.N."/>
            <person name="Simon M.A."/>
            <person name="Lopez G."/>
            <person name="Yakimov M.M."/>
            <person name="Ferrer M."/>
        </authorList>
    </citation>
    <scope>NUCLEOTIDE SEQUENCE</scope>
</reference>
<dbReference type="EMBL" id="AMCI01001018">
    <property type="protein sequence ID" value="EJX06920.1"/>
    <property type="molecule type" value="Genomic_DNA"/>
</dbReference>
<organism evidence="7">
    <name type="scientific">gut metagenome</name>
    <dbReference type="NCBI Taxonomy" id="749906"/>
    <lineage>
        <taxon>unclassified sequences</taxon>
        <taxon>metagenomes</taxon>
        <taxon>organismal metagenomes</taxon>
    </lineage>
</organism>
<keyword evidence="3" id="KW-0285">Flavoprotein</keyword>
<name>J9H0R7_9ZZZZ</name>
<evidence type="ECO:0000256" key="4">
    <source>
        <dbReference type="ARBA" id="ARBA00022643"/>
    </source>
</evidence>
<accession>J9H0R7</accession>
<keyword evidence="4" id="KW-0288">FMN</keyword>
<evidence type="ECO:0000256" key="3">
    <source>
        <dbReference type="ARBA" id="ARBA00022630"/>
    </source>
</evidence>
<evidence type="ECO:0000256" key="1">
    <source>
        <dbReference type="ARBA" id="ARBA00001917"/>
    </source>
</evidence>
<dbReference type="PANTHER" id="PTHR43673">
    <property type="entry name" value="NAD(P)H NITROREDUCTASE YDGI-RELATED"/>
    <property type="match status" value="1"/>
</dbReference>
<comment type="similarity">
    <text evidence="2">Belongs to the nitroreductase family.</text>
</comment>
<dbReference type="CDD" id="cd20609">
    <property type="entry name" value="nitroreductase"/>
    <property type="match status" value="1"/>
</dbReference>
<dbReference type="InterPro" id="IPR000415">
    <property type="entry name" value="Nitroreductase-like"/>
</dbReference>
<proteinExistence type="inferred from homology"/>
<feature type="domain" description="Nitroreductase" evidence="6">
    <location>
        <begin position="2"/>
        <end position="47"/>
    </location>
</feature>
<dbReference type="Gene3D" id="3.40.109.10">
    <property type="entry name" value="NADH Oxidase"/>
    <property type="match status" value="1"/>
</dbReference>
<evidence type="ECO:0000256" key="5">
    <source>
        <dbReference type="ARBA" id="ARBA00023002"/>
    </source>
</evidence>
<dbReference type="InterPro" id="IPR029479">
    <property type="entry name" value="Nitroreductase"/>
</dbReference>
<comment type="cofactor">
    <cofactor evidence="1">
        <name>FMN</name>
        <dbReference type="ChEBI" id="CHEBI:58210"/>
    </cofactor>
</comment>
<dbReference type="PANTHER" id="PTHR43673:SF2">
    <property type="entry name" value="NITROREDUCTASE"/>
    <property type="match status" value="1"/>
</dbReference>
<feature type="domain" description="Nitroreductase" evidence="6">
    <location>
        <begin position="51"/>
        <end position="136"/>
    </location>
</feature>